<evidence type="ECO:0000313" key="5">
    <source>
        <dbReference type="EMBL" id="QKW52977.1"/>
    </source>
</evidence>
<proteinExistence type="inferred from homology"/>
<accession>A0A7H8NES0</accession>
<dbReference type="AlphaFoldDB" id="A0A7H8NES0"/>
<evidence type="ECO:0000259" key="4">
    <source>
        <dbReference type="Pfam" id="PF00535"/>
    </source>
</evidence>
<dbReference type="InterPro" id="IPR050834">
    <property type="entry name" value="Glycosyltransf_2"/>
</dbReference>
<dbReference type="Proteomes" id="UP000509303">
    <property type="component" value="Chromosome"/>
</dbReference>
<evidence type="ECO:0000256" key="1">
    <source>
        <dbReference type="ARBA" id="ARBA00006739"/>
    </source>
</evidence>
<sequence length="289" mass="31343">MSAHPPRVGVVVITRDRRERVLDTLRRLTRLPERPPVVVVDNGSADGTAEAVRRRFPQVRLVSPGRNLGAVGRTHGAAVLSTPYVAFSDDDSWWEPGALSRAADLLDAHPRLALIAASTRVGADGLPDPINDALSTSPLGRDADLPGPAVLGFLACAAVVRRSAFLEVGGFHPVLHFGAEEALLALDLDARRWGLAHCPDVVALHHPDTGPRPGREARVRRNVVLTAWMRRPLRHAVGQTARLLADSLRDAEARAALRGAARRIPAALAHRRRLPPRVERRVRLVESVA</sequence>
<keyword evidence="6" id="KW-1185">Reference proteome</keyword>
<evidence type="ECO:0000256" key="2">
    <source>
        <dbReference type="ARBA" id="ARBA00022676"/>
    </source>
</evidence>
<keyword evidence="2" id="KW-0328">Glycosyltransferase</keyword>
<evidence type="ECO:0000313" key="6">
    <source>
        <dbReference type="Proteomes" id="UP000509303"/>
    </source>
</evidence>
<comment type="similarity">
    <text evidence="1">Belongs to the glycosyltransferase 2 family.</text>
</comment>
<dbReference type="GO" id="GO:0016757">
    <property type="term" value="F:glycosyltransferase activity"/>
    <property type="evidence" value="ECO:0007669"/>
    <property type="project" value="UniProtKB-KW"/>
</dbReference>
<evidence type="ECO:0000256" key="3">
    <source>
        <dbReference type="ARBA" id="ARBA00022679"/>
    </source>
</evidence>
<keyword evidence="3 5" id="KW-0808">Transferase</keyword>
<dbReference type="SUPFAM" id="SSF53448">
    <property type="entry name" value="Nucleotide-diphospho-sugar transferases"/>
    <property type="match status" value="1"/>
</dbReference>
<dbReference type="InterPro" id="IPR029044">
    <property type="entry name" value="Nucleotide-diphossugar_trans"/>
</dbReference>
<dbReference type="InterPro" id="IPR001173">
    <property type="entry name" value="Glyco_trans_2-like"/>
</dbReference>
<protein>
    <submittedName>
        <fullName evidence="5">Glycosyltransferase</fullName>
    </submittedName>
</protein>
<dbReference type="PANTHER" id="PTHR43685:SF5">
    <property type="entry name" value="GLYCOSYLTRANSFERASE EPSE-RELATED"/>
    <property type="match status" value="1"/>
</dbReference>
<gene>
    <name evidence="5" type="ORF">HUT08_29375</name>
</gene>
<dbReference type="RefSeq" id="WP_176164687.1">
    <property type="nucleotide sequence ID" value="NZ_CP054929.1"/>
</dbReference>
<name>A0A7H8NES0_9ACTN</name>
<organism evidence="5 6">
    <name type="scientific">Streptomyces buecherae</name>
    <dbReference type="NCBI Taxonomy" id="2763006"/>
    <lineage>
        <taxon>Bacteria</taxon>
        <taxon>Bacillati</taxon>
        <taxon>Actinomycetota</taxon>
        <taxon>Actinomycetes</taxon>
        <taxon>Kitasatosporales</taxon>
        <taxon>Streptomycetaceae</taxon>
        <taxon>Streptomyces</taxon>
    </lineage>
</organism>
<dbReference type="Gene3D" id="3.90.550.10">
    <property type="entry name" value="Spore Coat Polysaccharide Biosynthesis Protein SpsA, Chain A"/>
    <property type="match status" value="1"/>
</dbReference>
<dbReference type="EMBL" id="CP054929">
    <property type="protein sequence ID" value="QKW52977.1"/>
    <property type="molecule type" value="Genomic_DNA"/>
</dbReference>
<feature type="domain" description="Glycosyltransferase 2-like" evidence="4">
    <location>
        <begin position="10"/>
        <end position="167"/>
    </location>
</feature>
<dbReference type="PANTHER" id="PTHR43685">
    <property type="entry name" value="GLYCOSYLTRANSFERASE"/>
    <property type="match status" value="1"/>
</dbReference>
<dbReference type="Pfam" id="PF00535">
    <property type="entry name" value="Glycos_transf_2"/>
    <property type="match status" value="1"/>
</dbReference>
<reference evidence="5 6" key="1">
    <citation type="submission" date="2020-06" db="EMBL/GenBank/DDBJ databases">
        <title>Genome mining for natural products.</title>
        <authorList>
            <person name="Zhang B."/>
            <person name="Shi J."/>
            <person name="Ge H."/>
        </authorList>
    </citation>
    <scope>NUCLEOTIDE SEQUENCE [LARGE SCALE GENOMIC DNA]</scope>
    <source>
        <strain evidence="5 6">NA00687</strain>
    </source>
</reference>